<dbReference type="Gene3D" id="3.40.50.2300">
    <property type="match status" value="1"/>
</dbReference>
<dbReference type="InterPro" id="IPR011006">
    <property type="entry name" value="CheY-like_superfamily"/>
</dbReference>
<dbReference type="PROSITE" id="PS50887">
    <property type="entry name" value="GGDEF"/>
    <property type="match status" value="1"/>
</dbReference>
<evidence type="ECO:0000256" key="2">
    <source>
        <dbReference type="ARBA" id="ARBA00034247"/>
    </source>
</evidence>
<evidence type="ECO:0000313" key="7">
    <source>
        <dbReference type="Proteomes" id="UP000249165"/>
    </source>
</evidence>
<dbReference type="AlphaFoldDB" id="A0A327YBT7"/>
<proteinExistence type="predicted"/>
<feature type="domain" description="Response regulatory" evidence="4">
    <location>
        <begin position="4"/>
        <end position="120"/>
    </location>
</feature>
<keyword evidence="7" id="KW-1185">Reference proteome</keyword>
<dbReference type="SMART" id="SM00267">
    <property type="entry name" value="GGDEF"/>
    <property type="match status" value="1"/>
</dbReference>
<protein>
    <recommendedName>
        <fullName evidence="1">diguanylate cyclase</fullName>
        <ecNumber evidence="1">2.7.7.65</ecNumber>
    </recommendedName>
</protein>
<dbReference type="SUPFAM" id="SSF52172">
    <property type="entry name" value="CheY-like"/>
    <property type="match status" value="2"/>
</dbReference>
<accession>A0A327YBT7</accession>
<dbReference type="PANTHER" id="PTHR45138:SF9">
    <property type="entry name" value="DIGUANYLATE CYCLASE DGCM-RELATED"/>
    <property type="match status" value="1"/>
</dbReference>
<dbReference type="FunFam" id="3.30.70.270:FF:000001">
    <property type="entry name" value="Diguanylate cyclase domain protein"/>
    <property type="match status" value="1"/>
</dbReference>
<name>A0A327YBT7_9RHOB</name>
<dbReference type="EMBL" id="QLMG01000015">
    <property type="protein sequence ID" value="RAK17275.1"/>
    <property type="molecule type" value="Genomic_DNA"/>
</dbReference>
<dbReference type="InterPro" id="IPR001789">
    <property type="entry name" value="Sig_transdc_resp-reg_receiver"/>
</dbReference>
<dbReference type="SMART" id="SM00448">
    <property type="entry name" value="REC"/>
    <property type="match status" value="1"/>
</dbReference>
<dbReference type="GO" id="GO:0043709">
    <property type="term" value="P:cell adhesion involved in single-species biofilm formation"/>
    <property type="evidence" value="ECO:0007669"/>
    <property type="project" value="TreeGrafter"/>
</dbReference>
<dbReference type="EC" id="2.7.7.65" evidence="1"/>
<dbReference type="SUPFAM" id="SSF55073">
    <property type="entry name" value="Nucleotide cyclase"/>
    <property type="match status" value="1"/>
</dbReference>
<dbReference type="InterPro" id="IPR043128">
    <property type="entry name" value="Rev_trsase/Diguanyl_cyclase"/>
</dbReference>
<feature type="domain" description="GGDEF" evidence="5">
    <location>
        <begin position="320"/>
        <end position="457"/>
    </location>
</feature>
<dbReference type="GO" id="GO:0000160">
    <property type="term" value="P:phosphorelay signal transduction system"/>
    <property type="evidence" value="ECO:0007669"/>
    <property type="project" value="InterPro"/>
</dbReference>
<reference evidence="6 7" key="1">
    <citation type="submission" date="2018-06" db="EMBL/GenBank/DDBJ databases">
        <title>Genomic Encyclopedia of Archaeal and Bacterial Type Strains, Phase II (KMG-II): from individual species to whole genera.</title>
        <authorList>
            <person name="Goeker M."/>
        </authorList>
    </citation>
    <scope>NUCLEOTIDE SEQUENCE [LARGE SCALE GENOMIC DNA]</scope>
    <source>
        <strain evidence="6 7">DSM 22011</strain>
    </source>
</reference>
<organism evidence="6 7">
    <name type="scientific">Salipiger aestuarii</name>
    <dbReference type="NCBI Taxonomy" id="568098"/>
    <lineage>
        <taxon>Bacteria</taxon>
        <taxon>Pseudomonadati</taxon>
        <taxon>Pseudomonadota</taxon>
        <taxon>Alphaproteobacteria</taxon>
        <taxon>Rhodobacterales</taxon>
        <taxon>Roseobacteraceae</taxon>
        <taxon>Salipiger</taxon>
    </lineage>
</organism>
<dbReference type="CDD" id="cd01949">
    <property type="entry name" value="GGDEF"/>
    <property type="match status" value="1"/>
</dbReference>
<dbReference type="GO" id="GO:1902201">
    <property type="term" value="P:negative regulation of bacterial-type flagellum-dependent cell motility"/>
    <property type="evidence" value="ECO:0007669"/>
    <property type="project" value="TreeGrafter"/>
</dbReference>
<dbReference type="OrthoDB" id="9812260at2"/>
<dbReference type="Pfam" id="PF00072">
    <property type="entry name" value="Response_reg"/>
    <property type="match status" value="1"/>
</dbReference>
<evidence type="ECO:0000256" key="1">
    <source>
        <dbReference type="ARBA" id="ARBA00012528"/>
    </source>
</evidence>
<comment type="catalytic activity">
    <reaction evidence="2">
        <text>2 GTP = 3',3'-c-di-GMP + 2 diphosphate</text>
        <dbReference type="Rhea" id="RHEA:24898"/>
        <dbReference type="ChEBI" id="CHEBI:33019"/>
        <dbReference type="ChEBI" id="CHEBI:37565"/>
        <dbReference type="ChEBI" id="CHEBI:58805"/>
        <dbReference type="EC" id="2.7.7.65"/>
    </reaction>
</comment>
<dbReference type="PROSITE" id="PS50110">
    <property type="entry name" value="RESPONSE_REGULATORY"/>
    <property type="match status" value="1"/>
</dbReference>
<comment type="caution">
    <text evidence="6">The sequence shown here is derived from an EMBL/GenBank/DDBJ whole genome shotgun (WGS) entry which is preliminary data.</text>
</comment>
<evidence type="ECO:0000256" key="3">
    <source>
        <dbReference type="PROSITE-ProRule" id="PRU00169"/>
    </source>
</evidence>
<dbReference type="Pfam" id="PF00990">
    <property type="entry name" value="GGDEF"/>
    <property type="match status" value="1"/>
</dbReference>
<dbReference type="InterPro" id="IPR029787">
    <property type="entry name" value="Nucleotide_cyclase"/>
</dbReference>
<dbReference type="PANTHER" id="PTHR45138">
    <property type="entry name" value="REGULATORY COMPONENTS OF SENSORY TRANSDUCTION SYSTEM"/>
    <property type="match status" value="1"/>
</dbReference>
<evidence type="ECO:0000313" key="6">
    <source>
        <dbReference type="EMBL" id="RAK17275.1"/>
    </source>
</evidence>
<gene>
    <name evidence="6" type="ORF">ATI53_101573</name>
</gene>
<sequence>MTGRILIADGVPTNRIVLRVKLTAAYYEVLRAGSGADALRQMAREKPDLVIVSADLPDMGGAELCRQMRAQGDAVETPVVVVTPDNDRTERLALLAAGADEVLARPVDELVLLARLRSLLRSRNAEDELRMREVTHKALGMPEAATAFAVPARVAVIPVQPEIPVRGAVTSLRASLRDRIETVTPDMALRQDYAGADVFVIVDTGTRAGSGLSLLTQLRAAPQFRQAAIVYVSRPDCRREAASALDLGAGDLLSQGLDAEELVLRLPRQIARKRTEDRLRDTVRNSVRAAVTDPLTGLYNRRYALPYLSRLAERATAHERSYALLLADIDHFKLINDTHGHAAGDAVLVEVAKRFLQNLRGADLVARIGGEEFLIAIPDAHPGAAARTAERLRGAIANAPFALPGAAAGQADVTLSIGVAVASPGARDLPETLLDKADRALYGAKGGGRNQVMLASCPAPPQLGRQGPVRAVSGGR</sequence>
<dbReference type="Gene3D" id="3.30.70.270">
    <property type="match status" value="1"/>
</dbReference>
<dbReference type="GO" id="GO:0005886">
    <property type="term" value="C:plasma membrane"/>
    <property type="evidence" value="ECO:0007669"/>
    <property type="project" value="TreeGrafter"/>
</dbReference>
<comment type="caution">
    <text evidence="3">Lacks conserved residue(s) required for the propagation of feature annotation.</text>
</comment>
<dbReference type="Proteomes" id="UP000249165">
    <property type="component" value="Unassembled WGS sequence"/>
</dbReference>
<dbReference type="NCBIfam" id="TIGR00254">
    <property type="entry name" value="GGDEF"/>
    <property type="match status" value="1"/>
</dbReference>
<evidence type="ECO:0000259" key="5">
    <source>
        <dbReference type="PROSITE" id="PS50887"/>
    </source>
</evidence>
<dbReference type="InterPro" id="IPR050469">
    <property type="entry name" value="Diguanylate_Cyclase"/>
</dbReference>
<dbReference type="InterPro" id="IPR000160">
    <property type="entry name" value="GGDEF_dom"/>
</dbReference>
<dbReference type="GO" id="GO:0052621">
    <property type="term" value="F:diguanylate cyclase activity"/>
    <property type="evidence" value="ECO:0007669"/>
    <property type="project" value="UniProtKB-EC"/>
</dbReference>
<dbReference type="RefSeq" id="WP_111550329.1">
    <property type="nucleotide sequence ID" value="NZ_LIQE01000020.1"/>
</dbReference>
<evidence type="ECO:0000259" key="4">
    <source>
        <dbReference type="PROSITE" id="PS50110"/>
    </source>
</evidence>